<dbReference type="Proteomes" id="UP000095300">
    <property type="component" value="Unassembled WGS sequence"/>
</dbReference>
<sequence>MTSKDSLKSDGTVTKTQVQHMHQLKHQHSFEQRYASIINQQILETTINKEVLQRQANAFFPFGRSSSSDSSEGSKIKQIQEEDAEQEVTESVERQKQAEAGAVE</sequence>
<keyword evidence="3" id="KW-1185">Reference proteome</keyword>
<feature type="compositionally biased region" description="Polar residues" evidence="1">
    <location>
        <begin position="9"/>
        <end position="20"/>
    </location>
</feature>
<evidence type="ECO:0000313" key="2">
    <source>
        <dbReference type="EnsemblMetazoa" id="SCAU013774-PA"/>
    </source>
</evidence>
<gene>
    <name evidence="2" type="primary">106082417</name>
</gene>
<dbReference type="OrthoDB" id="8031563at2759"/>
<evidence type="ECO:0000256" key="1">
    <source>
        <dbReference type="SAM" id="MobiDB-lite"/>
    </source>
</evidence>
<dbReference type="AlphaFoldDB" id="A0A1I8Q488"/>
<reference evidence="2" key="1">
    <citation type="submission" date="2020-05" db="UniProtKB">
        <authorList>
            <consortium name="EnsemblMetazoa"/>
        </authorList>
    </citation>
    <scope>IDENTIFICATION</scope>
    <source>
        <strain evidence="2">USDA</strain>
    </source>
</reference>
<dbReference type="EnsemblMetazoa" id="SCAU013774-RA">
    <property type="protein sequence ID" value="SCAU013774-PA"/>
    <property type="gene ID" value="SCAU013774"/>
</dbReference>
<name>A0A1I8Q488_STOCA</name>
<proteinExistence type="predicted"/>
<accession>A0A1I8Q488</accession>
<feature type="region of interest" description="Disordered" evidence="1">
    <location>
        <begin position="1"/>
        <end position="27"/>
    </location>
</feature>
<protein>
    <submittedName>
        <fullName evidence="2">Uncharacterized protein</fullName>
    </submittedName>
</protein>
<dbReference type="KEGG" id="scac:106082417"/>
<dbReference type="VEuPathDB" id="VectorBase:SCAU013774"/>
<feature type="compositionally biased region" description="Acidic residues" evidence="1">
    <location>
        <begin position="81"/>
        <end position="90"/>
    </location>
</feature>
<feature type="region of interest" description="Disordered" evidence="1">
    <location>
        <begin position="61"/>
        <end position="104"/>
    </location>
</feature>
<evidence type="ECO:0000313" key="3">
    <source>
        <dbReference type="Proteomes" id="UP000095300"/>
    </source>
</evidence>
<organism evidence="2 3">
    <name type="scientific">Stomoxys calcitrans</name>
    <name type="common">Stable fly</name>
    <name type="synonym">Conops calcitrans</name>
    <dbReference type="NCBI Taxonomy" id="35570"/>
    <lineage>
        <taxon>Eukaryota</taxon>
        <taxon>Metazoa</taxon>
        <taxon>Ecdysozoa</taxon>
        <taxon>Arthropoda</taxon>
        <taxon>Hexapoda</taxon>
        <taxon>Insecta</taxon>
        <taxon>Pterygota</taxon>
        <taxon>Neoptera</taxon>
        <taxon>Endopterygota</taxon>
        <taxon>Diptera</taxon>
        <taxon>Brachycera</taxon>
        <taxon>Muscomorpha</taxon>
        <taxon>Muscoidea</taxon>
        <taxon>Muscidae</taxon>
        <taxon>Stomoxys</taxon>
    </lineage>
</organism>